<comment type="caution">
    <text evidence="2">The sequence shown here is derived from an EMBL/GenBank/DDBJ whole genome shotgun (WGS) entry which is preliminary data.</text>
</comment>
<keyword evidence="3" id="KW-1185">Reference proteome</keyword>
<protein>
    <recommendedName>
        <fullName evidence="4">DUF4083 domain-containing protein</fullName>
    </recommendedName>
</protein>
<name>A0ABW4HQ80_9BACI</name>
<feature type="transmembrane region" description="Helical" evidence="1">
    <location>
        <begin position="6"/>
        <end position="25"/>
    </location>
</feature>
<evidence type="ECO:0000313" key="2">
    <source>
        <dbReference type="EMBL" id="MFD1607516.1"/>
    </source>
</evidence>
<proteinExistence type="predicted"/>
<dbReference type="Proteomes" id="UP001597221">
    <property type="component" value="Unassembled WGS sequence"/>
</dbReference>
<keyword evidence="1" id="KW-0472">Membrane</keyword>
<accession>A0ABW4HQ80</accession>
<sequence>MEFLIMFIVTIIVVFLAAFSIIGGVSQRIKKPNSELNERITELESKVKELEKK</sequence>
<evidence type="ECO:0000256" key="1">
    <source>
        <dbReference type="SAM" id="Phobius"/>
    </source>
</evidence>
<keyword evidence="1" id="KW-0812">Transmembrane</keyword>
<reference evidence="3" key="1">
    <citation type="journal article" date="2019" name="Int. J. Syst. Evol. Microbiol.">
        <title>The Global Catalogue of Microorganisms (GCM) 10K type strain sequencing project: providing services to taxonomists for standard genome sequencing and annotation.</title>
        <authorList>
            <consortium name="The Broad Institute Genomics Platform"/>
            <consortium name="The Broad Institute Genome Sequencing Center for Infectious Disease"/>
            <person name="Wu L."/>
            <person name="Ma J."/>
        </authorList>
    </citation>
    <scope>NUCLEOTIDE SEQUENCE [LARGE SCALE GENOMIC DNA]</scope>
    <source>
        <strain evidence="3">CGMCC 1.12376</strain>
    </source>
</reference>
<dbReference type="EMBL" id="JBHUDE010000038">
    <property type="protein sequence ID" value="MFD1607516.1"/>
    <property type="molecule type" value="Genomic_DNA"/>
</dbReference>
<keyword evidence="1" id="KW-1133">Transmembrane helix</keyword>
<dbReference type="RefSeq" id="WP_379596942.1">
    <property type="nucleotide sequence ID" value="NZ_JBHUDE010000038.1"/>
</dbReference>
<evidence type="ECO:0000313" key="3">
    <source>
        <dbReference type="Proteomes" id="UP001597221"/>
    </source>
</evidence>
<evidence type="ECO:0008006" key="4">
    <source>
        <dbReference type="Google" id="ProtNLM"/>
    </source>
</evidence>
<organism evidence="2 3">
    <name type="scientific">Oceanobacillus luteolus</name>
    <dbReference type="NCBI Taxonomy" id="1274358"/>
    <lineage>
        <taxon>Bacteria</taxon>
        <taxon>Bacillati</taxon>
        <taxon>Bacillota</taxon>
        <taxon>Bacilli</taxon>
        <taxon>Bacillales</taxon>
        <taxon>Bacillaceae</taxon>
        <taxon>Oceanobacillus</taxon>
    </lineage>
</organism>
<gene>
    <name evidence="2" type="ORF">ACFSBH_07625</name>
</gene>